<keyword evidence="7" id="KW-0675">Receptor</keyword>
<dbReference type="PRINTS" id="PR00109">
    <property type="entry name" value="TYRKINASE"/>
</dbReference>
<evidence type="ECO:0000259" key="6">
    <source>
        <dbReference type="PROSITE" id="PS50011"/>
    </source>
</evidence>
<dbReference type="PANTHER" id="PTHR24416">
    <property type="entry name" value="TYROSINE-PROTEIN KINASE RECEPTOR"/>
    <property type="match status" value="1"/>
</dbReference>
<dbReference type="PROSITE" id="PS00109">
    <property type="entry name" value="PROTEIN_KINASE_TYR"/>
    <property type="match status" value="1"/>
</dbReference>
<keyword evidence="8" id="KW-1185">Reference proteome</keyword>
<comment type="catalytic activity">
    <reaction evidence="2">
        <text>L-tyrosyl-[protein] + ATP = O-phospho-L-tyrosyl-[protein] + ADP + H(+)</text>
        <dbReference type="Rhea" id="RHEA:10596"/>
        <dbReference type="Rhea" id="RHEA-COMP:10136"/>
        <dbReference type="Rhea" id="RHEA-COMP:20101"/>
        <dbReference type="ChEBI" id="CHEBI:15378"/>
        <dbReference type="ChEBI" id="CHEBI:30616"/>
        <dbReference type="ChEBI" id="CHEBI:46858"/>
        <dbReference type="ChEBI" id="CHEBI:61978"/>
        <dbReference type="ChEBI" id="CHEBI:456216"/>
        <dbReference type="EC" id="2.7.10.1"/>
    </reaction>
</comment>
<feature type="region of interest" description="Disordered" evidence="4">
    <location>
        <begin position="491"/>
        <end position="534"/>
    </location>
</feature>
<dbReference type="SMART" id="SM00219">
    <property type="entry name" value="TyrKc"/>
    <property type="match status" value="1"/>
</dbReference>
<dbReference type="Proteomes" id="UP000595437">
    <property type="component" value="Chromosome 2"/>
</dbReference>
<dbReference type="PROSITE" id="PS50011">
    <property type="entry name" value="PROTEIN_KINASE_DOM"/>
    <property type="match status" value="1"/>
</dbReference>
<evidence type="ECO:0000256" key="4">
    <source>
        <dbReference type="SAM" id="MobiDB-lite"/>
    </source>
</evidence>
<dbReference type="InterPro" id="IPR000719">
    <property type="entry name" value="Prot_kinase_dom"/>
</dbReference>
<dbReference type="PROSITE" id="PS00107">
    <property type="entry name" value="PROTEIN_KINASE_ATP"/>
    <property type="match status" value="1"/>
</dbReference>
<sequence length="600" mass="66644">EMPNKILPEEGDADPFCSAEALHLGRTLTAQNSIPAIIGGLVGCIVLLGLFLSVFGYQWRQRAKAKENTAKMTMVMTGYEDNEPLRPTNIKPNLAKLKIVREAELRCGGILGYGAFGTVYKGVWVPEGENVKIPVAVKVLREGTGSNANKEILEEAYIMASVEHPNLLQLLAVCMTSQMMLVTQLMPLGCLLDYVRNNKDKIGSKPLLNWCTQIARGMAHLEERRLVHRDLAARNVLVQTPSCVKITDFGLAKLLDINEDEYKAAGGKMPIKWLALECIQHRIFTHKSDVWAFGVTVWELLTYGGRPYENIPARDVPDLLEKGERLAQPPICTIDVYMILIKCWMVDSECRPLFKELAEEFAKMAQDPGRYLVIPGDKLMRLPSYTTQDERELIRNLSSNIGGSKVVMGAEEYLNPGRMPPTHSPSESNGPTTPTQKFFPPNMPPPSYNDSTQQRWVNDGFSTLGSRSCRFGSNFLSSSCDPLKLLEDDHVDSLPNPATSTLQHPSNSHKTSSSTQQQQQQQGSSSNVNSTLSRRHVNGLRLNLPVDDEEYLVPSPHSPHSANAPTSHQQSNTTPSNNNNLINNKNNPYMDLISDPKNPT</sequence>
<accession>A0A7T8QW25</accession>
<dbReference type="FunFam" id="3.30.200.20:FF:000422">
    <property type="entry name" value="Receptor protein-tyrosine kinase"/>
    <property type="match status" value="1"/>
</dbReference>
<proteinExistence type="predicted"/>
<dbReference type="OrthoDB" id="6219513at2759"/>
<keyword evidence="3" id="KW-0067">ATP-binding</keyword>
<dbReference type="InterPro" id="IPR050122">
    <property type="entry name" value="RTK"/>
</dbReference>
<evidence type="ECO:0000256" key="1">
    <source>
        <dbReference type="ARBA" id="ARBA00004167"/>
    </source>
</evidence>
<dbReference type="FunFam" id="1.10.510.10:FF:000233">
    <property type="entry name" value="receptor tyrosine-protein kinase erbB-3"/>
    <property type="match status" value="1"/>
</dbReference>
<evidence type="ECO:0000313" key="7">
    <source>
        <dbReference type="EMBL" id="QQP57186.1"/>
    </source>
</evidence>
<dbReference type="GO" id="GO:0005524">
    <property type="term" value="F:ATP binding"/>
    <property type="evidence" value="ECO:0007669"/>
    <property type="project" value="UniProtKB-UniRule"/>
</dbReference>
<feature type="non-terminal residue" evidence="7">
    <location>
        <position position="600"/>
    </location>
</feature>
<dbReference type="InterPro" id="IPR001245">
    <property type="entry name" value="Ser-Thr/Tyr_kinase_cat_dom"/>
</dbReference>
<keyword evidence="5" id="KW-0812">Transmembrane</keyword>
<feature type="region of interest" description="Disordered" evidence="4">
    <location>
        <begin position="413"/>
        <end position="454"/>
    </location>
</feature>
<dbReference type="GO" id="GO:0022008">
    <property type="term" value="P:neurogenesis"/>
    <property type="evidence" value="ECO:0007669"/>
    <property type="project" value="TreeGrafter"/>
</dbReference>
<evidence type="ECO:0000256" key="2">
    <source>
        <dbReference type="ARBA" id="ARBA00051243"/>
    </source>
</evidence>
<dbReference type="AlphaFoldDB" id="A0A7T8QW25"/>
<dbReference type="GO" id="GO:0043066">
    <property type="term" value="P:negative regulation of apoptotic process"/>
    <property type="evidence" value="ECO:0007669"/>
    <property type="project" value="TreeGrafter"/>
</dbReference>
<dbReference type="SUPFAM" id="SSF56112">
    <property type="entry name" value="Protein kinase-like (PK-like)"/>
    <property type="match status" value="1"/>
</dbReference>
<keyword evidence="5" id="KW-0472">Membrane</keyword>
<dbReference type="Pfam" id="PF07714">
    <property type="entry name" value="PK_Tyr_Ser-Thr"/>
    <property type="match status" value="1"/>
</dbReference>
<dbReference type="InterPro" id="IPR008266">
    <property type="entry name" value="Tyr_kinase_AS"/>
</dbReference>
<feature type="compositionally biased region" description="Polar residues" evidence="4">
    <location>
        <begin position="496"/>
        <end position="505"/>
    </location>
</feature>
<feature type="compositionally biased region" description="Polar residues" evidence="4">
    <location>
        <begin position="424"/>
        <end position="436"/>
    </location>
</feature>
<feature type="binding site" evidence="3">
    <location>
        <position position="138"/>
    </location>
    <ligand>
        <name>ATP</name>
        <dbReference type="ChEBI" id="CHEBI:30616"/>
    </ligand>
</feature>
<evidence type="ECO:0000256" key="3">
    <source>
        <dbReference type="PROSITE-ProRule" id="PRU10141"/>
    </source>
</evidence>
<dbReference type="Gene3D" id="1.10.510.10">
    <property type="entry name" value="Transferase(Phosphotransferase) domain 1"/>
    <property type="match status" value="1"/>
</dbReference>
<organism evidence="7 8">
    <name type="scientific">Caligus rogercresseyi</name>
    <name type="common">Sea louse</name>
    <dbReference type="NCBI Taxonomy" id="217165"/>
    <lineage>
        <taxon>Eukaryota</taxon>
        <taxon>Metazoa</taxon>
        <taxon>Ecdysozoa</taxon>
        <taxon>Arthropoda</taxon>
        <taxon>Crustacea</taxon>
        <taxon>Multicrustacea</taxon>
        <taxon>Hexanauplia</taxon>
        <taxon>Copepoda</taxon>
        <taxon>Siphonostomatoida</taxon>
        <taxon>Caligidae</taxon>
        <taxon>Caligus</taxon>
    </lineage>
</organism>
<comment type="subcellular location">
    <subcellularLocation>
        <location evidence="1">Membrane</location>
        <topology evidence="1">Single-pass membrane protein</topology>
    </subcellularLocation>
</comment>
<dbReference type="PANTHER" id="PTHR24416:SF566">
    <property type="entry name" value="EPIDERMAL GROWTH FACTOR RECEPTOR"/>
    <property type="match status" value="1"/>
</dbReference>
<dbReference type="InterPro" id="IPR011009">
    <property type="entry name" value="Kinase-like_dom_sf"/>
</dbReference>
<dbReference type="EMBL" id="CP045891">
    <property type="protein sequence ID" value="QQP57186.1"/>
    <property type="molecule type" value="Genomic_DNA"/>
</dbReference>
<dbReference type="InterPro" id="IPR017441">
    <property type="entry name" value="Protein_kinase_ATP_BS"/>
</dbReference>
<dbReference type="Gene3D" id="3.30.200.20">
    <property type="entry name" value="Phosphorylase Kinase, domain 1"/>
    <property type="match status" value="1"/>
</dbReference>
<name>A0A7T8QW25_CALRO</name>
<feature type="compositionally biased region" description="Low complexity" evidence="4">
    <location>
        <begin position="554"/>
        <end position="588"/>
    </location>
</feature>
<feature type="transmembrane region" description="Helical" evidence="5">
    <location>
        <begin position="34"/>
        <end position="57"/>
    </location>
</feature>
<gene>
    <name evidence="7" type="ORF">FKW44_002092</name>
</gene>
<feature type="non-terminal residue" evidence="7">
    <location>
        <position position="1"/>
    </location>
</feature>
<protein>
    <submittedName>
        <fullName evidence="7">Receptor protein-tyrosine kinase</fullName>
    </submittedName>
</protein>
<feature type="compositionally biased region" description="Low complexity" evidence="4">
    <location>
        <begin position="506"/>
        <end position="531"/>
    </location>
</feature>
<dbReference type="GO" id="GO:0009925">
    <property type="term" value="C:basal plasma membrane"/>
    <property type="evidence" value="ECO:0007669"/>
    <property type="project" value="TreeGrafter"/>
</dbReference>
<dbReference type="GO" id="GO:0008284">
    <property type="term" value="P:positive regulation of cell population proliferation"/>
    <property type="evidence" value="ECO:0007669"/>
    <property type="project" value="TreeGrafter"/>
</dbReference>
<keyword evidence="7" id="KW-0418">Kinase</keyword>
<evidence type="ECO:0000313" key="8">
    <source>
        <dbReference type="Proteomes" id="UP000595437"/>
    </source>
</evidence>
<feature type="region of interest" description="Disordered" evidence="4">
    <location>
        <begin position="550"/>
        <end position="600"/>
    </location>
</feature>
<keyword evidence="5" id="KW-1133">Transmembrane helix</keyword>
<dbReference type="CDD" id="cd05057">
    <property type="entry name" value="PTKc_EGFR_like"/>
    <property type="match status" value="1"/>
</dbReference>
<evidence type="ECO:0000256" key="5">
    <source>
        <dbReference type="SAM" id="Phobius"/>
    </source>
</evidence>
<keyword evidence="3" id="KW-0547">Nucleotide-binding</keyword>
<keyword evidence="7" id="KW-0808">Transferase</keyword>
<dbReference type="GO" id="GO:0007169">
    <property type="term" value="P:cell surface receptor protein tyrosine kinase signaling pathway"/>
    <property type="evidence" value="ECO:0007669"/>
    <property type="project" value="TreeGrafter"/>
</dbReference>
<dbReference type="InterPro" id="IPR020635">
    <property type="entry name" value="Tyr_kinase_cat_dom"/>
</dbReference>
<feature type="domain" description="Protein kinase" evidence="6">
    <location>
        <begin position="105"/>
        <end position="362"/>
    </location>
</feature>
<reference evidence="8" key="1">
    <citation type="submission" date="2021-01" db="EMBL/GenBank/DDBJ databases">
        <title>Caligus Genome Assembly.</title>
        <authorList>
            <person name="Gallardo-Escarate C."/>
        </authorList>
    </citation>
    <scope>NUCLEOTIDE SEQUENCE [LARGE SCALE GENOMIC DNA]</scope>
</reference>
<dbReference type="GO" id="GO:0043235">
    <property type="term" value="C:receptor complex"/>
    <property type="evidence" value="ECO:0007669"/>
    <property type="project" value="TreeGrafter"/>
</dbReference>
<dbReference type="GO" id="GO:0004714">
    <property type="term" value="F:transmembrane receptor protein tyrosine kinase activity"/>
    <property type="evidence" value="ECO:0007669"/>
    <property type="project" value="UniProtKB-EC"/>
</dbReference>
<keyword evidence="7" id="KW-0829">Tyrosine-protein kinase</keyword>